<organism evidence="1 2">
    <name type="scientific">Gluconobacter kondonii</name>
    <dbReference type="NCBI Taxonomy" id="941463"/>
    <lineage>
        <taxon>Bacteria</taxon>
        <taxon>Pseudomonadati</taxon>
        <taxon>Pseudomonadota</taxon>
        <taxon>Alphaproteobacteria</taxon>
        <taxon>Acetobacterales</taxon>
        <taxon>Acetobacteraceae</taxon>
        <taxon>Gluconobacter</taxon>
    </lineage>
</organism>
<keyword evidence="2" id="KW-1185">Reference proteome</keyword>
<name>A0ABQ5WQQ9_9PROT</name>
<reference evidence="2" key="1">
    <citation type="journal article" date="2019" name="Int. J. Syst. Evol. Microbiol.">
        <title>The Global Catalogue of Microorganisms (GCM) 10K type strain sequencing project: providing services to taxonomists for standard genome sequencing and annotation.</title>
        <authorList>
            <consortium name="The Broad Institute Genomics Platform"/>
            <consortium name="The Broad Institute Genome Sequencing Center for Infectious Disease"/>
            <person name="Wu L."/>
            <person name="Ma J."/>
        </authorList>
    </citation>
    <scope>NUCLEOTIDE SEQUENCE [LARGE SCALE GENOMIC DNA]</scope>
    <source>
        <strain evidence="2">NBRC 3266</strain>
    </source>
</reference>
<protein>
    <submittedName>
        <fullName evidence="1">Uncharacterized protein</fullName>
    </submittedName>
</protein>
<evidence type="ECO:0000313" key="1">
    <source>
        <dbReference type="EMBL" id="GLQ65395.1"/>
    </source>
</evidence>
<evidence type="ECO:0000313" key="2">
    <source>
        <dbReference type="Proteomes" id="UP001156629"/>
    </source>
</evidence>
<dbReference type="Proteomes" id="UP001156629">
    <property type="component" value="Unassembled WGS sequence"/>
</dbReference>
<gene>
    <name evidence="1" type="ORF">GCM10007870_09790</name>
</gene>
<accession>A0ABQ5WQQ9</accession>
<sequence length="96" mass="10671">MRRQDFAGGEIVSVRNCAQNASVNHPFGQGEKQVQHLSAARDLFQQAGMPWPNSGQARQRRKKWSERMLCFGAGIGRGRELVGRHRDNGCFPCSSG</sequence>
<proteinExistence type="predicted"/>
<dbReference type="EMBL" id="BSNV01000004">
    <property type="protein sequence ID" value="GLQ65395.1"/>
    <property type="molecule type" value="Genomic_DNA"/>
</dbReference>
<comment type="caution">
    <text evidence="1">The sequence shown here is derived from an EMBL/GenBank/DDBJ whole genome shotgun (WGS) entry which is preliminary data.</text>
</comment>